<evidence type="ECO:0000256" key="2">
    <source>
        <dbReference type="ARBA" id="ARBA00022694"/>
    </source>
</evidence>
<dbReference type="SUPFAM" id="SSF55120">
    <property type="entry name" value="Pseudouridine synthase"/>
    <property type="match status" value="1"/>
</dbReference>
<evidence type="ECO:0000256" key="3">
    <source>
        <dbReference type="ARBA" id="ARBA00023235"/>
    </source>
</evidence>
<dbReference type="NCBIfam" id="TIGR00071">
    <property type="entry name" value="hisT_truA"/>
    <property type="match status" value="1"/>
</dbReference>
<dbReference type="InterPro" id="IPR001406">
    <property type="entry name" value="PsdUridine_synth_TruA"/>
</dbReference>
<keyword evidence="3 4" id="KW-0413">Isomerase</keyword>
<dbReference type="InterPro" id="IPR020097">
    <property type="entry name" value="PsdUridine_synth_TruA_a/b_dom"/>
</dbReference>
<dbReference type="GO" id="GO:0031119">
    <property type="term" value="P:tRNA pseudouridine synthesis"/>
    <property type="evidence" value="ECO:0007669"/>
    <property type="project" value="UniProtKB-UniRule"/>
</dbReference>
<feature type="active site" description="Nucleophile" evidence="4 5">
    <location>
        <position position="53"/>
    </location>
</feature>
<dbReference type="GO" id="GO:0003723">
    <property type="term" value="F:RNA binding"/>
    <property type="evidence" value="ECO:0007669"/>
    <property type="project" value="InterPro"/>
</dbReference>
<feature type="binding site" evidence="4 6">
    <location>
        <position position="111"/>
    </location>
    <ligand>
        <name>substrate</name>
    </ligand>
</feature>
<accession>A0A846MS61</accession>
<dbReference type="InterPro" id="IPR020103">
    <property type="entry name" value="PsdUridine_synth_cat_dom_sf"/>
</dbReference>
<evidence type="ECO:0000259" key="8">
    <source>
        <dbReference type="Pfam" id="PF01416"/>
    </source>
</evidence>
<protein>
    <recommendedName>
        <fullName evidence="4">tRNA pseudouridine synthase A</fullName>
        <ecNumber evidence="4">5.4.99.12</ecNumber>
    </recommendedName>
    <alternativeName>
        <fullName evidence="4">tRNA pseudouridine(38-40) synthase</fullName>
    </alternativeName>
    <alternativeName>
        <fullName evidence="4">tRNA pseudouridylate synthase I</fullName>
    </alternativeName>
    <alternativeName>
        <fullName evidence="4">tRNA-uridine isomerase I</fullName>
    </alternativeName>
</protein>
<dbReference type="GO" id="GO:0160147">
    <property type="term" value="F:tRNA pseudouridine(38-40) synthase activity"/>
    <property type="evidence" value="ECO:0007669"/>
    <property type="project" value="UniProtKB-EC"/>
</dbReference>
<dbReference type="Gene3D" id="3.30.70.580">
    <property type="entry name" value="Pseudouridine synthase I, catalytic domain, N-terminal subdomain"/>
    <property type="match status" value="1"/>
</dbReference>
<dbReference type="Pfam" id="PF01416">
    <property type="entry name" value="PseudoU_synth_1"/>
    <property type="match status" value="2"/>
</dbReference>
<organism evidence="9 10">
    <name type="scientific">Thermonema lapsum</name>
    <dbReference type="NCBI Taxonomy" id="28195"/>
    <lineage>
        <taxon>Bacteria</taxon>
        <taxon>Pseudomonadati</taxon>
        <taxon>Bacteroidota</taxon>
        <taxon>Cytophagia</taxon>
        <taxon>Cytophagales</taxon>
        <taxon>Thermonemataceae</taxon>
        <taxon>Thermonema</taxon>
    </lineage>
</organism>
<evidence type="ECO:0000256" key="6">
    <source>
        <dbReference type="PIRSR" id="PIRSR001430-2"/>
    </source>
</evidence>
<comment type="catalytic activity">
    <reaction evidence="4 7">
        <text>uridine(38/39/40) in tRNA = pseudouridine(38/39/40) in tRNA</text>
        <dbReference type="Rhea" id="RHEA:22376"/>
        <dbReference type="Rhea" id="RHEA-COMP:10085"/>
        <dbReference type="Rhea" id="RHEA-COMP:10087"/>
        <dbReference type="ChEBI" id="CHEBI:65314"/>
        <dbReference type="ChEBI" id="CHEBI:65315"/>
        <dbReference type="EC" id="5.4.99.12"/>
    </reaction>
</comment>
<name>A0A846MS61_9BACT</name>
<comment type="caution">
    <text evidence="4">Lacks conserved residue(s) required for the propagation of feature annotation.</text>
</comment>
<dbReference type="RefSeq" id="WP_166920097.1">
    <property type="nucleotide sequence ID" value="NZ_JAASRN010000002.1"/>
</dbReference>
<comment type="caution">
    <text evidence="9">The sequence shown here is derived from an EMBL/GenBank/DDBJ whole genome shotgun (WGS) entry which is preliminary data.</text>
</comment>
<evidence type="ECO:0000256" key="1">
    <source>
        <dbReference type="ARBA" id="ARBA00009375"/>
    </source>
</evidence>
<dbReference type="AlphaFoldDB" id="A0A846MS61"/>
<evidence type="ECO:0000313" key="9">
    <source>
        <dbReference type="EMBL" id="NIK74434.1"/>
    </source>
</evidence>
<keyword evidence="2 4" id="KW-0819">tRNA processing</keyword>
<dbReference type="Gene3D" id="3.30.70.660">
    <property type="entry name" value="Pseudouridine synthase I, catalytic domain, C-terminal subdomain"/>
    <property type="match status" value="1"/>
</dbReference>
<dbReference type="CDD" id="cd02570">
    <property type="entry name" value="PseudoU_synth_EcTruA"/>
    <property type="match status" value="1"/>
</dbReference>
<dbReference type="PANTHER" id="PTHR11142">
    <property type="entry name" value="PSEUDOURIDYLATE SYNTHASE"/>
    <property type="match status" value="1"/>
</dbReference>
<dbReference type="Proteomes" id="UP000537126">
    <property type="component" value="Unassembled WGS sequence"/>
</dbReference>
<proteinExistence type="inferred from homology"/>
<keyword evidence="10" id="KW-1185">Reference proteome</keyword>
<dbReference type="PANTHER" id="PTHR11142:SF0">
    <property type="entry name" value="TRNA PSEUDOURIDINE SYNTHASE-LIKE 1"/>
    <property type="match status" value="1"/>
</dbReference>
<feature type="domain" description="Pseudouridine synthase I TruA alpha/beta" evidence="8">
    <location>
        <begin position="145"/>
        <end position="250"/>
    </location>
</feature>
<dbReference type="EC" id="5.4.99.12" evidence="4"/>
<evidence type="ECO:0000256" key="5">
    <source>
        <dbReference type="PIRSR" id="PIRSR001430-1"/>
    </source>
</evidence>
<dbReference type="EMBL" id="JAASRN010000002">
    <property type="protein sequence ID" value="NIK74434.1"/>
    <property type="molecule type" value="Genomic_DNA"/>
</dbReference>
<sequence length="260" mass="30049">MKRRYFLEIQYKGTHYSGWQRQPNAIGIQQKIEEALSILLRESVTITGSGRTDAGVHARQQFAHFDAFIPFEKHIFLGKVNGLLPNDIVIRDLIEVSEEAHARFDASLRTYEYWIYTKPMPFLHELATYYSYAADVEQMNQLAQGLLSHRDFRCFATGKTDLKHYECHISKAVWEWKTLPLTGTRALCFTISANRFLRGMVRTIVGSLWEIGAGKHPADSWYEALQSGDRRLLGKSALPNGLYLTEVRYPYLPEKQVYHE</sequence>
<dbReference type="InterPro" id="IPR020095">
    <property type="entry name" value="PsdUridine_synth_TruA_C"/>
</dbReference>
<feature type="domain" description="Pseudouridine synthase I TruA alpha/beta" evidence="8">
    <location>
        <begin position="10"/>
        <end position="63"/>
    </location>
</feature>
<comment type="similarity">
    <text evidence="1 4 7">Belongs to the tRNA pseudouridine synthase TruA family.</text>
</comment>
<comment type="subunit">
    <text evidence="4">Homodimer.</text>
</comment>
<evidence type="ECO:0000256" key="4">
    <source>
        <dbReference type="HAMAP-Rule" id="MF_00171"/>
    </source>
</evidence>
<evidence type="ECO:0000256" key="7">
    <source>
        <dbReference type="RuleBase" id="RU003792"/>
    </source>
</evidence>
<dbReference type="InterPro" id="IPR020094">
    <property type="entry name" value="TruA/RsuA/RluB/E/F_N"/>
</dbReference>
<dbReference type="PIRSF" id="PIRSF001430">
    <property type="entry name" value="tRNA_psdUrid_synth"/>
    <property type="match status" value="1"/>
</dbReference>
<evidence type="ECO:0000313" key="10">
    <source>
        <dbReference type="Proteomes" id="UP000537126"/>
    </source>
</evidence>
<gene>
    <name evidence="4" type="primary">truA</name>
    <name evidence="9" type="ORF">FHS56_001947</name>
</gene>
<comment type="function">
    <text evidence="4">Formation of pseudouridine at positions 38, 39 and 40 in the anticodon stem and loop of transfer RNAs.</text>
</comment>
<reference evidence="9 10" key="1">
    <citation type="submission" date="2020-03" db="EMBL/GenBank/DDBJ databases">
        <title>Genomic Encyclopedia of Type Strains, Phase IV (KMG-IV): sequencing the most valuable type-strain genomes for metagenomic binning, comparative biology and taxonomic classification.</title>
        <authorList>
            <person name="Goeker M."/>
        </authorList>
    </citation>
    <scope>NUCLEOTIDE SEQUENCE [LARGE SCALE GENOMIC DNA]</scope>
    <source>
        <strain evidence="9 10">DSM 5718</strain>
    </source>
</reference>
<dbReference type="HAMAP" id="MF_00171">
    <property type="entry name" value="TruA"/>
    <property type="match status" value="1"/>
</dbReference>
<dbReference type="FunFam" id="3.30.70.580:FF:000001">
    <property type="entry name" value="tRNA pseudouridine synthase A"/>
    <property type="match status" value="1"/>
</dbReference>